<proteinExistence type="predicted"/>
<gene>
    <name evidence="1" type="ORF">SDC9_114625</name>
</gene>
<reference evidence="1" key="1">
    <citation type="submission" date="2019-08" db="EMBL/GenBank/DDBJ databases">
        <authorList>
            <person name="Kucharzyk K."/>
            <person name="Murdoch R.W."/>
            <person name="Higgins S."/>
            <person name="Loffler F."/>
        </authorList>
    </citation>
    <scope>NUCLEOTIDE SEQUENCE</scope>
</reference>
<comment type="caution">
    <text evidence="1">The sequence shown here is derived from an EMBL/GenBank/DDBJ whole genome shotgun (WGS) entry which is preliminary data.</text>
</comment>
<sequence length="219" mass="23981">MLPAGFTLNPERVKPWGTGNAVLVAKDHVNTPFAVINADDYYGHNSFNIIAGYLNSVSGKKGALSMVGFKAGNTLSESGTVSRGVCTTDNQGYLVGVEEHHKIKREPDGNIIGENGSGVLVNIPENCFVSMNMWGFTPDIFEEGNSLFYEFISKKGNEIGSEFYIPYVVNRLLENGYAKCRVLETPDSWFGVTYKEDRESVSKTILGLVSNGTYPSPLF</sequence>
<accession>A0A645BSW9</accession>
<dbReference type="SUPFAM" id="SSF53448">
    <property type="entry name" value="Nucleotide-diphospho-sugar transferases"/>
    <property type="match status" value="1"/>
</dbReference>
<name>A0A645BSW9_9ZZZZ</name>
<dbReference type="Gene3D" id="3.90.550.10">
    <property type="entry name" value="Spore Coat Polysaccharide Biosynthesis Protein SpsA, Chain A"/>
    <property type="match status" value="1"/>
</dbReference>
<dbReference type="EMBL" id="VSSQ01021839">
    <property type="protein sequence ID" value="MPM67701.1"/>
    <property type="molecule type" value="Genomic_DNA"/>
</dbReference>
<organism evidence="1">
    <name type="scientific">bioreactor metagenome</name>
    <dbReference type="NCBI Taxonomy" id="1076179"/>
    <lineage>
        <taxon>unclassified sequences</taxon>
        <taxon>metagenomes</taxon>
        <taxon>ecological metagenomes</taxon>
    </lineage>
</organism>
<evidence type="ECO:0000313" key="1">
    <source>
        <dbReference type="EMBL" id="MPM67701.1"/>
    </source>
</evidence>
<evidence type="ECO:0008006" key="2">
    <source>
        <dbReference type="Google" id="ProtNLM"/>
    </source>
</evidence>
<dbReference type="InterPro" id="IPR029044">
    <property type="entry name" value="Nucleotide-diphossugar_trans"/>
</dbReference>
<protein>
    <recommendedName>
        <fullName evidence="2">Nucleotidyl transferase domain-containing protein</fullName>
    </recommendedName>
</protein>
<dbReference type="AlphaFoldDB" id="A0A645BSW9"/>